<name>A0A6A5WVQ6_9PLEO</name>
<feature type="compositionally biased region" description="Basic and acidic residues" evidence="3">
    <location>
        <begin position="103"/>
        <end position="115"/>
    </location>
</feature>
<gene>
    <name evidence="4" type="ORF">P154DRAFT_571569</name>
</gene>
<dbReference type="PANTHER" id="PTHR10358">
    <property type="entry name" value="ENDOSULFINE"/>
    <property type="match status" value="1"/>
</dbReference>
<proteinExistence type="inferred from homology"/>
<dbReference type="EMBL" id="ML977565">
    <property type="protein sequence ID" value="KAF2004819.1"/>
    <property type="molecule type" value="Genomic_DNA"/>
</dbReference>
<dbReference type="OrthoDB" id="5949865at2759"/>
<reference evidence="4" key="1">
    <citation type="journal article" date="2020" name="Stud. Mycol.">
        <title>101 Dothideomycetes genomes: a test case for predicting lifestyles and emergence of pathogens.</title>
        <authorList>
            <person name="Haridas S."/>
            <person name="Albert R."/>
            <person name="Binder M."/>
            <person name="Bloem J."/>
            <person name="Labutti K."/>
            <person name="Salamov A."/>
            <person name="Andreopoulos B."/>
            <person name="Baker S."/>
            <person name="Barry K."/>
            <person name="Bills G."/>
            <person name="Bluhm B."/>
            <person name="Cannon C."/>
            <person name="Castanera R."/>
            <person name="Culley D."/>
            <person name="Daum C."/>
            <person name="Ezra D."/>
            <person name="Gonzalez J."/>
            <person name="Henrissat B."/>
            <person name="Kuo A."/>
            <person name="Liang C."/>
            <person name="Lipzen A."/>
            <person name="Lutzoni F."/>
            <person name="Magnuson J."/>
            <person name="Mondo S."/>
            <person name="Nolan M."/>
            <person name="Ohm R."/>
            <person name="Pangilinan J."/>
            <person name="Park H.-J."/>
            <person name="Ramirez L."/>
            <person name="Alfaro M."/>
            <person name="Sun H."/>
            <person name="Tritt A."/>
            <person name="Yoshinaga Y."/>
            <person name="Zwiers L.-H."/>
            <person name="Turgeon B."/>
            <person name="Goodwin S."/>
            <person name="Spatafora J."/>
            <person name="Crous P."/>
            <person name="Grigoriev I."/>
        </authorList>
    </citation>
    <scope>NUCLEOTIDE SEQUENCE</scope>
    <source>
        <strain evidence="4">CBS 123094</strain>
    </source>
</reference>
<dbReference type="AlphaFoldDB" id="A0A6A5WVQ6"/>
<sequence length="136" mass="15177">MNPHQQNKVDISKMSADEQRLFRLYGKLPNKKDLLQNKLKERKYFDSGDYALSKAGKASDIGVTSIGREHPVPEKIPHIAPVANNSNGHGQPGQDRGQSGSPIKEHSFLHRETSLNRETSAEDIENEELEESTSKA</sequence>
<dbReference type="Pfam" id="PF04667">
    <property type="entry name" value="Endosulfine"/>
    <property type="match status" value="1"/>
</dbReference>
<dbReference type="GO" id="GO:0005737">
    <property type="term" value="C:cytoplasm"/>
    <property type="evidence" value="ECO:0007669"/>
    <property type="project" value="TreeGrafter"/>
</dbReference>
<evidence type="ECO:0000256" key="3">
    <source>
        <dbReference type="SAM" id="MobiDB-lite"/>
    </source>
</evidence>
<comment type="function">
    <text evidence="2">Plays an essential role in initiation of the G0 program by preventing the degradation of specific nutrient-regulated mRNAs via the 5'-3' mRNA decay pathway.</text>
</comment>
<evidence type="ECO:0000256" key="2">
    <source>
        <dbReference type="RuleBase" id="RU363120"/>
    </source>
</evidence>
<keyword evidence="5" id="KW-1185">Reference proteome</keyword>
<comment type="similarity">
    <text evidence="1 2">Belongs to the endosulfine family.</text>
</comment>
<dbReference type="Proteomes" id="UP000799779">
    <property type="component" value="Unassembled WGS sequence"/>
</dbReference>
<feature type="compositionally biased region" description="Acidic residues" evidence="3">
    <location>
        <begin position="121"/>
        <end position="136"/>
    </location>
</feature>
<organism evidence="4 5">
    <name type="scientific">Amniculicola lignicola CBS 123094</name>
    <dbReference type="NCBI Taxonomy" id="1392246"/>
    <lineage>
        <taxon>Eukaryota</taxon>
        <taxon>Fungi</taxon>
        <taxon>Dikarya</taxon>
        <taxon>Ascomycota</taxon>
        <taxon>Pezizomycotina</taxon>
        <taxon>Dothideomycetes</taxon>
        <taxon>Pleosporomycetidae</taxon>
        <taxon>Pleosporales</taxon>
        <taxon>Amniculicolaceae</taxon>
        <taxon>Amniculicola</taxon>
    </lineage>
</organism>
<accession>A0A6A5WVQ6</accession>
<evidence type="ECO:0000256" key="1">
    <source>
        <dbReference type="ARBA" id="ARBA00010520"/>
    </source>
</evidence>
<feature type="region of interest" description="Disordered" evidence="3">
    <location>
        <begin position="78"/>
        <end position="136"/>
    </location>
</feature>
<dbReference type="GO" id="GO:0004864">
    <property type="term" value="F:protein phosphatase inhibitor activity"/>
    <property type="evidence" value="ECO:0007669"/>
    <property type="project" value="TreeGrafter"/>
</dbReference>
<dbReference type="InterPro" id="IPR006760">
    <property type="entry name" value="Endosulphine"/>
</dbReference>
<evidence type="ECO:0000313" key="5">
    <source>
        <dbReference type="Proteomes" id="UP000799779"/>
    </source>
</evidence>
<protein>
    <recommendedName>
        <fullName evidence="2">mRNA stability protein</fullName>
    </recommendedName>
</protein>
<evidence type="ECO:0000313" key="4">
    <source>
        <dbReference type="EMBL" id="KAF2004819.1"/>
    </source>
</evidence>
<dbReference type="PANTHER" id="PTHR10358:SF6">
    <property type="entry name" value="ENDOSULFINE, ISOFORM A"/>
    <property type="match status" value="1"/>
</dbReference>